<evidence type="ECO:0000313" key="9">
    <source>
        <dbReference type="Proteomes" id="UP000045842"/>
    </source>
</evidence>
<feature type="region of interest" description="Disordered" evidence="1">
    <location>
        <begin position="163"/>
        <end position="236"/>
    </location>
</feature>
<dbReference type="EMBL" id="CSAJ01000576">
    <property type="protein sequence ID" value="COW90537.1"/>
    <property type="molecule type" value="Genomic_DNA"/>
</dbReference>
<organism evidence="2 10">
    <name type="scientific">Mycobacterium tuberculosis</name>
    <dbReference type="NCBI Taxonomy" id="1773"/>
    <lineage>
        <taxon>Bacteria</taxon>
        <taxon>Bacillati</taxon>
        <taxon>Actinomycetota</taxon>
        <taxon>Actinomycetes</taxon>
        <taxon>Mycobacteriales</taxon>
        <taxon>Mycobacteriaceae</taxon>
        <taxon>Mycobacterium</taxon>
        <taxon>Mycobacterium tuberculosis complex</taxon>
    </lineage>
</organism>
<protein>
    <submittedName>
        <fullName evidence="2">Uncharacterized protein</fullName>
    </submittedName>
</protein>
<dbReference type="EMBL" id="CFOE01000624">
    <property type="protein sequence ID" value="CFE43954.1"/>
    <property type="molecule type" value="Genomic_DNA"/>
</dbReference>
<evidence type="ECO:0000313" key="7">
    <source>
        <dbReference type="EMBL" id="COW90537.1"/>
    </source>
</evidence>
<evidence type="ECO:0000313" key="8">
    <source>
        <dbReference type="Proteomes" id="UP000044938"/>
    </source>
</evidence>
<dbReference type="EMBL" id="CSAD01000267">
    <property type="protein sequence ID" value="COV57813.1"/>
    <property type="molecule type" value="Genomic_DNA"/>
</dbReference>
<feature type="compositionally biased region" description="Polar residues" evidence="1">
    <location>
        <begin position="163"/>
        <end position="181"/>
    </location>
</feature>
<dbReference type="AlphaFoldDB" id="A0A0T9VJL3"/>
<evidence type="ECO:0000313" key="10">
    <source>
        <dbReference type="Proteomes" id="UP000048289"/>
    </source>
</evidence>
<evidence type="ECO:0000313" key="6">
    <source>
        <dbReference type="EMBL" id="COW37241.1"/>
    </source>
</evidence>
<feature type="compositionally biased region" description="Low complexity" evidence="1">
    <location>
        <begin position="192"/>
        <end position="205"/>
    </location>
</feature>
<dbReference type="Proteomes" id="UP000044938">
    <property type="component" value="Unassembled WGS sequence"/>
</dbReference>
<feature type="compositionally biased region" description="Polar residues" evidence="1">
    <location>
        <begin position="206"/>
        <end position="216"/>
    </location>
</feature>
<dbReference type="Proteomes" id="UP000048948">
    <property type="component" value="Unassembled WGS sequence"/>
</dbReference>
<evidence type="ECO:0000313" key="13">
    <source>
        <dbReference type="Proteomes" id="UP000050164"/>
    </source>
</evidence>
<dbReference type="Proteomes" id="UP000048289">
    <property type="component" value="Unassembled WGS sequence"/>
</dbReference>
<evidence type="ECO:0000313" key="11">
    <source>
        <dbReference type="Proteomes" id="UP000048600"/>
    </source>
</evidence>
<dbReference type="Proteomes" id="UP000045842">
    <property type="component" value="Unassembled WGS sequence"/>
</dbReference>
<evidence type="ECO:0000313" key="12">
    <source>
        <dbReference type="Proteomes" id="UP000048948"/>
    </source>
</evidence>
<feature type="compositionally biased region" description="Polar residues" evidence="1">
    <location>
        <begin position="13"/>
        <end position="23"/>
    </location>
</feature>
<evidence type="ECO:0000313" key="3">
    <source>
        <dbReference type="EMBL" id="CKR58578.1"/>
    </source>
</evidence>
<name>A0A0T9VJL3_MYCTX</name>
<gene>
    <name evidence="5" type="ORF">ERS007679_02102</name>
    <name evidence="2" type="ORF">ERS007681_03528</name>
    <name evidence="7" type="ORF">ERS007720_03519</name>
    <name evidence="6" type="ORF">ERS007741_02334</name>
    <name evidence="4" type="ORF">ERS027646_04200</name>
    <name evidence="3" type="ORF">ERS027659_01784</name>
</gene>
<dbReference type="EMBL" id="CNFT01000359">
    <property type="protein sequence ID" value="CKR58578.1"/>
    <property type="molecule type" value="Genomic_DNA"/>
</dbReference>
<accession>A0A0T9VJL3</accession>
<sequence>MSVTADPMAAKTAGQQGPTSASGTLVRLGASGSPNVAVTPVWSATRSGCQSTVKVAVPLATAGKNSGLSTPAAIASTVRMALVASSVAITGVPPSTVLAGNVNRMSTQVPETGTLKATSSPCVCSRAPVDECVARGFSGPSCTCHSAGSAIRCTGLVTVRPAQRTSGASRTTANGPATSARPSRRDATSFGSTPAPSTSSIAACSKRSSNSPTGSSIRVMPATDAVPGMMHTASAS</sequence>
<proteinExistence type="predicted"/>
<dbReference type="EMBL" id="CNGE01001198">
    <property type="protein sequence ID" value="CKT84412.1"/>
    <property type="molecule type" value="Genomic_DNA"/>
</dbReference>
<dbReference type="EMBL" id="CHKL01000260">
    <property type="protein sequence ID" value="COW37241.1"/>
    <property type="molecule type" value="Genomic_DNA"/>
</dbReference>
<reference evidence="8 9" key="1">
    <citation type="submission" date="2015-03" db="EMBL/GenBank/DDBJ databases">
        <authorList>
            <consortium name="Pathogen Informatics"/>
        </authorList>
    </citation>
    <scope>NUCLEOTIDE SEQUENCE [LARGE SCALE GENOMIC DNA]</scope>
    <source>
        <strain evidence="4 12">Bir 172</strain>
        <strain evidence="3 13">Bir 185</strain>
        <strain evidence="5 9">G09801536</strain>
        <strain evidence="2 10">G09901357</strain>
        <strain evidence="7 8">M09401471</strain>
        <strain evidence="6 11">P00601463</strain>
    </source>
</reference>
<evidence type="ECO:0000313" key="2">
    <source>
        <dbReference type="EMBL" id="CFE43954.1"/>
    </source>
</evidence>
<evidence type="ECO:0000313" key="5">
    <source>
        <dbReference type="EMBL" id="COV57813.1"/>
    </source>
</evidence>
<evidence type="ECO:0000313" key="4">
    <source>
        <dbReference type="EMBL" id="CKT84412.1"/>
    </source>
</evidence>
<dbReference type="Proteomes" id="UP000050164">
    <property type="component" value="Unassembled WGS sequence"/>
</dbReference>
<dbReference type="Proteomes" id="UP000048600">
    <property type="component" value="Unassembled WGS sequence"/>
</dbReference>
<evidence type="ECO:0000256" key="1">
    <source>
        <dbReference type="SAM" id="MobiDB-lite"/>
    </source>
</evidence>
<feature type="region of interest" description="Disordered" evidence="1">
    <location>
        <begin position="1"/>
        <end position="27"/>
    </location>
</feature>